<dbReference type="Pfam" id="PF00642">
    <property type="entry name" value="zf-CCCH"/>
    <property type="match status" value="5"/>
</dbReference>
<feature type="compositionally biased region" description="Low complexity" evidence="6">
    <location>
        <begin position="401"/>
        <end position="420"/>
    </location>
</feature>
<feature type="zinc finger region" description="C3H1-type" evidence="5">
    <location>
        <begin position="153"/>
        <end position="181"/>
    </location>
</feature>
<dbReference type="SUPFAM" id="SSF90229">
    <property type="entry name" value="CCCH zinc finger"/>
    <property type="match status" value="4"/>
</dbReference>
<dbReference type="GO" id="GO:0003729">
    <property type="term" value="F:mRNA binding"/>
    <property type="evidence" value="ECO:0007669"/>
    <property type="project" value="TreeGrafter"/>
</dbReference>
<dbReference type="Gene3D" id="4.10.1000.10">
    <property type="entry name" value="Zinc finger, CCCH-type"/>
    <property type="match status" value="3"/>
</dbReference>
<feature type="zinc finger region" description="C3H1-type" evidence="5">
    <location>
        <begin position="344"/>
        <end position="372"/>
    </location>
</feature>
<dbReference type="InterPro" id="IPR036855">
    <property type="entry name" value="Znf_CCCH_sf"/>
</dbReference>
<name>A0A8S9M5Y2_BRACR</name>
<feature type="region of interest" description="Disordered" evidence="6">
    <location>
        <begin position="374"/>
        <end position="439"/>
    </location>
</feature>
<evidence type="ECO:0000313" key="8">
    <source>
        <dbReference type="EMBL" id="KAF2615470.1"/>
    </source>
</evidence>
<feature type="zinc finger region" description="C3H1-type" evidence="5">
    <location>
        <begin position="112"/>
        <end position="133"/>
    </location>
</feature>
<feature type="compositionally biased region" description="Polar residues" evidence="6">
    <location>
        <begin position="374"/>
        <end position="383"/>
    </location>
</feature>
<organism evidence="8">
    <name type="scientific">Brassica cretica</name>
    <name type="common">Mustard</name>
    <dbReference type="NCBI Taxonomy" id="69181"/>
    <lineage>
        <taxon>Eukaryota</taxon>
        <taxon>Viridiplantae</taxon>
        <taxon>Streptophyta</taxon>
        <taxon>Embryophyta</taxon>
        <taxon>Tracheophyta</taxon>
        <taxon>Spermatophyta</taxon>
        <taxon>Magnoliopsida</taxon>
        <taxon>eudicotyledons</taxon>
        <taxon>Gunneridae</taxon>
        <taxon>Pentapetalae</taxon>
        <taxon>rosids</taxon>
        <taxon>malvids</taxon>
        <taxon>Brassicales</taxon>
        <taxon>Brassicaceae</taxon>
        <taxon>Brassiceae</taxon>
        <taxon>Brassica</taxon>
    </lineage>
</organism>
<feature type="domain" description="C3H1-type" evidence="7">
    <location>
        <begin position="112"/>
        <end position="133"/>
    </location>
</feature>
<keyword evidence="1 5" id="KW-0479">Metal-binding</keyword>
<evidence type="ECO:0000256" key="1">
    <source>
        <dbReference type="ARBA" id="ARBA00022723"/>
    </source>
</evidence>
<feature type="zinc finger region" description="C3H1-type" evidence="5">
    <location>
        <begin position="299"/>
        <end position="327"/>
    </location>
</feature>
<evidence type="ECO:0000256" key="3">
    <source>
        <dbReference type="ARBA" id="ARBA00022833"/>
    </source>
</evidence>
<comment type="caution">
    <text evidence="8">The sequence shown here is derived from an EMBL/GenBank/DDBJ whole genome shotgun (WGS) entry which is preliminary data.</text>
</comment>
<keyword evidence="2 5" id="KW-0863">Zinc-finger</keyword>
<dbReference type="EMBL" id="QGKY02000089">
    <property type="protein sequence ID" value="KAF2615470.1"/>
    <property type="molecule type" value="Genomic_DNA"/>
</dbReference>
<feature type="domain" description="C3H1-type" evidence="7">
    <location>
        <begin position="81"/>
        <end position="109"/>
    </location>
</feature>
<feature type="compositionally biased region" description="Low complexity" evidence="6">
    <location>
        <begin position="384"/>
        <end position="394"/>
    </location>
</feature>
<protein>
    <recommendedName>
        <fullName evidence="7">C3H1-type domain-containing protein</fullName>
    </recommendedName>
</protein>
<dbReference type="PANTHER" id="PTHR12506">
    <property type="entry name" value="PROTEIN PHOSPHATASE RELATED"/>
    <property type="match status" value="1"/>
</dbReference>
<keyword evidence="3 5" id="KW-0862">Zinc</keyword>
<feature type="compositionally biased region" description="Polar residues" evidence="6">
    <location>
        <begin position="258"/>
        <end position="278"/>
    </location>
</feature>
<feature type="domain" description="C3H1-type" evidence="7">
    <location>
        <begin position="344"/>
        <end position="372"/>
    </location>
</feature>
<dbReference type="GO" id="GO:0008270">
    <property type="term" value="F:zinc ion binding"/>
    <property type="evidence" value="ECO:0007669"/>
    <property type="project" value="UniProtKB-KW"/>
</dbReference>
<feature type="region of interest" description="Disordered" evidence="6">
    <location>
        <begin position="1"/>
        <end position="45"/>
    </location>
</feature>
<dbReference type="InterPro" id="IPR050974">
    <property type="entry name" value="Plant_ZF_CCCH"/>
</dbReference>
<feature type="domain" description="C3H1-type" evidence="7">
    <location>
        <begin position="299"/>
        <end position="327"/>
    </location>
</feature>
<evidence type="ECO:0000256" key="4">
    <source>
        <dbReference type="ARBA" id="ARBA00023125"/>
    </source>
</evidence>
<evidence type="ECO:0000259" key="7">
    <source>
        <dbReference type="PROSITE" id="PS50103"/>
    </source>
</evidence>
<evidence type="ECO:0000256" key="2">
    <source>
        <dbReference type="ARBA" id="ARBA00022771"/>
    </source>
</evidence>
<sequence>MEQQGGTGEEGSRSDPGTETGIEASMSRLGLRGGGNESYPERPDEPDCVYYLRTGVCGYGSRSSMSRLGLRGGGNESYPERPDEPDCVYYLRTGVCGYGSRCQFNHPPNRPPHFMRTGECKFGASCKYHHPRQGGGDSVTSPISFNHMGFPLRPGEKECPYYMRTGQCKFGSTCKFHHPVPPGDQVPSQQQLSTGPAIYPPLQSQPSQQFGVVVPRPQLLPGSYVQNPYGTYSQMVLPPGMVSYSGWNPYQPSVSAIPSPGTQPSMGPSSVYGTTPLSPSAPAYQSGPSSNKEHSFPQRPGQPECTYFMKTGDCKFGTSCRYHHPMEAASPKGVALSNIGLPLRPGTAPCSHFAQHGICKLGPACKFDHSMTSSLNDQGTELHSSSSIKPTTTTSGGGSETTGAAGVSSSSSMTVGVSHSEPTERKDGDSVSIEVKTSS</sequence>
<proteinExistence type="predicted"/>
<feature type="domain" description="C3H1-type" evidence="7">
    <location>
        <begin position="153"/>
        <end position="181"/>
    </location>
</feature>
<accession>A0A8S9M5Y2</accession>
<evidence type="ECO:0000256" key="5">
    <source>
        <dbReference type="PROSITE-ProRule" id="PRU00723"/>
    </source>
</evidence>
<feature type="zinc finger region" description="C3H1-type" evidence="5">
    <location>
        <begin position="81"/>
        <end position="109"/>
    </location>
</feature>
<dbReference type="GO" id="GO:0003677">
    <property type="term" value="F:DNA binding"/>
    <property type="evidence" value="ECO:0007669"/>
    <property type="project" value="UniProtKB-KW"/>
</dbReference>
<keyword evidence="4" id="KW-0238">DNA-binding</keyword>
<dbReference type="InterPro" id="IPR000571">
    <property type="entry name" value="Znf_CCCH"/>
</dbReference>
<dbReference type="PROSITE" id="PS50103">
    <property type="entry name" value="ZF_C3H1"/>
    <property type="match status" value="5"/>
</dbReference>
<dbReference type="PANTHER" id="PTHR12506:SF41">
    <property type="entry name" value="ZINC FINGER CCCH DOMAIN-CONTAINING PROTEIN 58"/>
    <property type="match status" value="1"/>
</dbReference>
<dbReference type="AlphaFoldDB" id="A0A8S9M5Y2"/>
<gene>
    <name evidence="8" type="ORF">F2Q70_00007599</name>
</gene>
<dbReference type="SMART" id="SM00356">
    <property type="entry name" value="ZnF_C3H1"/>
    <property type="match status" value="6"/>
</dbReference>
<feature type="region of interest" description="Disordered" evidence="6">
    <location>
        <begin position="258"/>
        <end position="302"/>
    </location>
</feature>
<evidence type="ECO:0000256" key="6">
    <source>
        <dbReference type="SAM" id="MobiDB-lite"/>
    </source>
</evidence>
<reference evidence="8" key="1">
    <citation type="submission" date="2019-12" db="EMBL/GenBank/DDBJ databases">
        <title>Genome sequencing and annotation of Brassica cretica.</title>
        <authorList>
            <person name="Studholme D.J."/>
            <person name="Sarris P.F."/>
        </authorList>
    </citation>
    <scope>NUCLEOTIDE SEQUENCE</scope>
    <source>
        <strain evidence="8">PFS-102/07</strain>
        <tissue evidence="8">Leaf</tissue>
    </source>
</reference>